<evidence type="ECO:0000313" key="5">
    <source>
        <dbReference type="Proteomes" id="UP000239290"/>
    </source>
</evidence>
<dbReference type="Pfam" id="PF17853">
    <property type="entry name" value="GGDEF_2"/>
    <property type="match status" value="1"/>
</dbReference>
<organism evidence="4 5">
    <name type="scientific">Rhodococcus opacus</name>
    <name type="common">Nocardia opaca</name>
    <dbReference type="NCBI Taxonomy" id="37919"/>
    <lineage>
        <taxon>Bacteria</taxon>
        <taxon>Bacillati</taxon>
        <taxon>Actinomycetota</taxon>
        <taxon>Actinomycetes</taxon>
        <taxon>Mycobacteriales</taxon>
        <taxon>Nocardiaceae</taxon>
        <taxon>Rhodococcus</taxon>
    </lineage>
</organism>
<accession>A0A2S8JCM7</accession>
<dbReference type="InterPro" id="IPR042070">
    <property type="entry name" value="PucR_C-HTH_sf"/>
</dbReference>
<dbReference type="InterPro" id="IPR041522">
    <property type="entry name" value="CdaR_GGDEF"/>
</dbReference>
<name>A0A2S8JCM7_RHOOP</name>
<dbReference type="InterPro" id="IPR025736">
    <property type="entry name" value="PucR_C-HTH_dom"/>
</dbReference>
<dbReference type="InterPro" id="IPR051448">
    <property type="entry name" value="CdaR-like_regulators"/>
</dbReference>
<dbReference type="PANTHER" id="PTHR33744">
    <property type="entry name" value="CARBOHYDRATE DIACID REGULATOR"/>
    <property type="match status" value="1"/>
</dbReference>
<reference evidence="5" key="1">
    <citation type="submission" date="2018-02" db="EMBL/GenBank/DDBJ databases">
        <title>Draft genome sequencing of Rhodococcus opacus KU647198.</title>
        <authorList>
            <person name="Zheng B.-X."/>
        </authorList>
    </citation>
    <scope>NUCLEOTIDE SEQUENCE [LARGE SCALE GENOMIC DNA]</scope>
    <source>
        <strain evidence="5">04-OD7</strain>
    </source>
</reference>
<evidence type="ECO:0000259" key="2">
    <source>
        <dbReference type="Pfam" id="PF13556"/>
    </source>
</evidence>
<proteinExistence type="inferred from homology"/>
<dbReference type="Pfam" id="PF13556">
    <property type="entry name" value="HTH_30"/>
    <property type="match status" value="1"/>
</dbReference>
<evidence type="ECO:0000259" key="3">
    <source>
        <dbReference type="Pfam" id="PF17853"/>
    </source>
</evidence>
<feature type="domain" description="PucR C-terminal helix-turn-helix" evidence="2">
    <location>
        <begin position="359"/>
        <end position="418"/>
    </location>
</feature>
<comment type="similarity">
    <text evidence="1">Belongs to the CdaR family.</text>
</comment>
<gene>
    <name evidence="4" type="ORF">C5613_11180</name>
</gene>
<feature type="domain" description="CdaR GGDEF-like" evidence="3">
    <location>
        <begin position="184"/>
        <end position="305"/>
    </location>
</feature>
<evidence type="ECO:0008006" key="6">
    <source>
        <dbReference type="Google" id="ProtNLM"/>
    </source>
</evidence>
<comment type="caution">
    <text evidence="4">The sequence shown here is derived from an EMBL/GenBank/DDBJ whole genome shotgun (WGS) entry which is preliminary data.</text>
</comment>
<dbReference type="PANTHER" id="PTHR33744:SF7">
    <property type="entry name" value="PUCR FAMILY TRANSCRIPTIONAL REGULATOR"/>
    <property type="match status" value="1"/>
</dbReference>
<protein>
    <recommendedName>
        <fullName evidence="6">CdaR family transcriptional regulator</fullName>
    </recommendedName>
</protein>
<evidence type="ECO:0000313" key="4">
    <source>
        <dbReference type="EMBL" id="PQP24751.1"/>
    </source>
</evidence>
<dbReference type="Gene3D" id="1.10.10.2840">
    <property type="entry name" value="PucR C-terminal helix-turn-helix domain"/>
    <property type="match status" value="1"/>
</dbReference>
<dbReference type="AlphaFoldDB" id="A0A2S8JCM7"/>
<evidence type="ECO:0000256" key="1">
    <source>
        <dbReference type="ARBA" id="ARBA00006754"/>
    </source>
</evidence>
<sequence>MRLDGKPESAADSREETAASLLSWKLRLETTLADRRAAVGTLSCLISALSGMLDATVFLIGPTGQVISRTVPPGASSTTIPTLERLNSQEGSIAVGAPAGVVRVAGGRAVGSEYVLASIVDGDHVFGWIVATIESTVPIADVQWAVDRAVVHLRAEFVSQRRIARVAWNARANLARQMVRSTTYDADLRACAEYLGVDLAADRVITFVLERGRSSGSAVDAGRLGDLISEDLDVDILTIRGTEGVILSIAAPTGVGNATVIARCKAAVNRGLERMGDRFAVAGISSVTRPGQLRRAYREAFEAARCLDRYPSESNRAIACDELGPARFLVANSNEQSVRMYVYDVLGDLLAGGVSNNDLLRTLQEFFDSGRSVRETAVRLDVHENTVRHRLGRVHELTGLDVAANSNDQLSAQTALLILRLQGHHAVPGFGQVAR</sequence>
<dbReference type="EMBL" id="PUIO01000011">
    <property type="protein sequence ID" value="PQP24751.1"/>
    <property type="molecule type" value="Genomic_DNA"/>
</dbReference>
<dbReference type="Proteomes" id="UP000239290">
    <property type="component" value="Unassembled WGS sequence"/>
</dbReference>